<dbReference type="PANTHER" id="PTHR38790:SF9">
    <property type="entry name" value="F-BOX DOMAIN-CONTAINING PROTEIN"/>
    <property type="match status" value="1"/>
</dbReference>
<organism evidence="3 4">
    <name type="scientific">Botrytis deweyae</name>
    <dbReference type="NCBI Taxonomy" id="2478750"/>
    <lineage>
        <taxon>Eukaryota</taxon>
        <taxon>Fungi</taxon>
        <taxon>Dikarya</taxon>
        <taxon>Ascomycota</taxon>
        <taxon>Pezizomycotina</taxon>
        <taxon>Leotiomycetes</taxon>
        <taxon>Helotiales</taxon>
        <taxon>Sclerotiniaceae</taxon>
        <taxon>Botrytis</taxon>
    </lineage>
</organism>
<dbReference type="EMBL" id="RCSX01000018">
    <property type="protein sequence ID" value="KAF7923737.1"/>
    <property type="molecule type" value="Genomic_DNA"/>
</dbReference>
<feature type="transmembrane region" description="Helical" evidence="1">
    <location>
        <begin position="12"/>
        <end position="30"/>
    </location>
</feature>
<evidence type="ECO:0000313" key="3">
    <source>
        <dbReference type="EMBL" id="KAF7923737.1"/>
    </source>
</evidence>
<proteinExistence type="predicted"/>
<reference evidence="3 4" key="1">
    <citation type="journal article" date="2020" name="Genome Biol. Evol.">
        <title>Comparative genomics of Sclerotiniaceae.</title>
        <authorList>
            <person name="Valero Jimenez C.A."/>
            <person name="Steentjes M."/>
            <person name="Scholten O.E."/>
            <person name="Van Kan J.A.L."/>
        </authorList>
    </citation>
    <scope>NUCLEOTIDE SEQUENCE [LARGE SCALE GENOMIC DNA]</scope>
    <source>
        <strain evidence="3 4">B1</strain>
    </source>
</reference>
<name>A0ABQ7IH26_9HELO</name>
<sequence>MNKSKRCCDTFLTIICCPVFMAMFCIKIMTPRRKPTPIAPPDPLKTRLNSSVLTLPFPRENVGQGRKTSAQSQSLLLSSLPIEIRMLIWEVCIGGNTFHLSLFRFGRRGRHSRFTHRLCLREGPELPLKLHNYCYHNDRRFCCTDKVKALSLIVTCRQIYSETISILYSTNVFRTQNFCAQHLQKTLLPQRYNCIRVLHLENVTRVTEAFVEDPKHRNETLKEWTDTWKALAGLPGLQILHVQLFYWSREWWMMLTDDQKSVILQPIFSVTQPREFEIYLPCVVPLEDSIWSALPFLKHITPYAYDQLCSMTV</sequence>
<dbReference type="GeneID" id="62234328"/>
<dbReference type="Pfam" id="PF24864">
    <property type="entry name" value="DUF7730"/>
    <property type="match status" value="1"/>
</dbReference>
<dbReference type="RefSeq" id="XP_038808356.1">
    <property type="nucleotide sequence ID" value="XM_038955178.1"/>
</dbReference>
<keyword evidence="1" id="KW-0472">Membrane</keyword>
<evidence type="ECO:0000313" key="4">
    <source>
        <dbReference type="Proteomes" id="UP000783213"/>
    </source>
</evidence>
<comment type="caution">
    <text evidence="3">The sequence shown here is derived from an EMBL/GenBank/DDBJ whole genome shotgun (WGS) entry which is preliminary data.</text>
</comment>
<dbReference type="Proteomes" id="UP000783213">
    <property type="component" value="Unassembled WGS sequence"/>
</dbReference>
<dbReference type="InterPro" id="IPR056632">
    <property type="entry name" value="DUF7730"/>
</dbReference>
<evidence type="ECO:0000256" key="1">
    <source>
        <dbReference type="SAM" id="Phobius"/>
    </source>
</evidence>
<keyword evidence="1" id="KW-0812">Transmembrane</keyword>
<feature type="domain" description="DUF7730" evidence="2">
    <location>
        <begin position="70"/>
        <end position="281"/>
    </location>
</feature>
<protein>
    <recommendedName>
        <fullName evidence="2">DUF7730 domain-containing protein</fullName>
    </recommendedName>
</protein>
<gene>
    <name evidence="3" type="ORF">EAE98_007555</name>
</gene>
<dbReference type="PANTHER" id="PTHR38790">
    <property type="entry name" value="2EXR DOMAIN-CONTAINING PROTEIN-RELATED"/>
    <property type="match status" value="1"/>
</dbReference>
<evidence type="ECO:0000259" key="2">
    <source>
        <dbReference type="Pfam" id="PF24864"/>
    </source>
</evidence>
<accession>A0ABQ7IH26</accession>
<keyword evidence="1" id="KW-1133">Transmembrane helix</keyword>
<keyword evidence="4" id="KW-1185">Reference proteome</keyword>